<keyword evidence="6" id="KW-0694">RNA-binding</keyword>
<dbReference type="InterPro" id="IPR020568">
    <property type="entry name" value="Ribosomal_Su5_D2-typ_SF"/>
</dbReference>
<evidence type="ECO:0000256" key="4">
    <source>
        <dbReference type="ARBA" id="ARBA00022759"/>
    </source>
</evidence>
<evidence type="ECO:0000256" key="6">
    <source>
        <dbReference type="ARBA" id="ARBA00022884"/>
    </source>
</evidence>
<evidence type="ECO:0000313" key="8">
    <source>
        <dbReference type="Proteomes" id="UP000500961"/>
    </source>
</evidence>
<dbReference type="GO" id="GO:0000049">
    <property type="term" value="F:tRNA binding"/>
    <property type="evidence" value="ECO:0007669"/>
    <property type="project" value="InterPro"/>
</dbReference>
<keyword evidence="2" id="KW-0819">tRNA processing</keyword>
<evidence type="ECO:0000313" key="7">
    <source>
        <dbReference type="EMBL" id="QKG81173.1"/>
    </source>
</evidence>
<dbReference type="AlphaFoldDB" id="A0A7D3Y1F2"/>
<dbReference type="Gene3D" id="3.30.230.10">
    <property type="match status" value="1"/>
</dbReference>
<dbReference type="Proteomes" id="UP000500961">
    <property type="component" value="Chromosome"/>
</dbReference>
<dbReference type="SUPFAM" id="SSF54211">
    <property type="entry name" value="Ribosomal protein S5 domain 2-like"/>
    <property type="match status" value="1"/>
</dbReference>
<evidence type="ECO:0000256" key="1">
    <source>
        <dbReference type="ARBA" id="ARBA00002663"/>
    </source>
</evidence>
<sequence>MNFRLSKKNIMHLESEVSDLLKSELNAFKFPVKLVYKFKTNDSSESIPFKVLFIVPKRYLKKAFKRNLIRRRMKEAFRLNQEIISKSIPQNTTVLLALIYVSKDEVSFKHIQDSIVYLLKQIDLNEGNYS</sequence>
<proteinExistence type="predicted"/>
<dbReference type="KEGG" id="ttz:FHG85_13140"/>
<name>A0A7D3Y1F2_9BACT</name>
<keyword evidence="3" id="KW-0540">Nuclease</keyword>
<dbReference type="GO" id="GO:0004526">
    <property type="term" value="F:ribonuclease P activity"/>
    <property type="evidence" value="ECO:0007669"/>
    <property type="project" value="InterPro"/>
</dbReference>
<keyword evidence="5" id="KW-0378">Hydrolase</keyword>
<keyword evidence="8" id="KW-1185">Reference proteome</keyword>
<dbReference type="EMBL" id="CP041345">
    <property type="protein sequence ID" value="QKG81173.1"/>
    <property type="molecule type" value="Genomic_DNA"/>
</dbReference>
<dbReference type="GO" id="GO:0008033">
    <property type="term" value="P:tRNA processing"/>
    <property type="evidence" value="ECO:0007669"/>
    <property type="project" value="UniProtKB-KW"/>
</dbReference>
<dbReference type="InterPro" id="IPR020539">
    <property type="entry name" value="RNase_P_CS"/>
</dbReference>
<dbReference type="Pfam" id="PF00825">
    <property type="entry name" value="Ribonuclease_P"/>
    <property type="match status" value="1"/>
</dbReference>
<comment type="function">
    <text evidence="1">RNaseP catalyzes the removal of the 5'-leader sequence from pre-tRNA to produce the mature 5'-terminus. It can also cleave other RNA substrates such as 4.5S RNA. The protein component plays an auxiliary but essential role in vivo by binding to the 5'-leader sequence and broadening the substrate specificity of the ribozyme.</text>
</comment>
<accession>A0A7D3Y1F2</accession>
<gene>
    <name evidence="7" type="ORF">FHG85_13140</name>
</gene>
<protein>
    <submittedName>
        <fullName evidence="7">Uncharacterized protein</fullName>
    </submittedName>
</protein>
<evidence type="ECO:0000256" key="3">
    <source>
        <dbReference type="ARBA" id="ARBA00022722"/>
    </source>
</evidence>
<reference evidence="7 8" key="1">
    <citation type="submission" date="2019-07" db="EMBL/GenBank/DDBJ databases">
        <title>Thalassofilum flectens gen. nov., sp. nov., a novel moderate thermophilic anaerobe from a shallow sea hot spring in Kunashir Island (Russia), representing a new family in the order Bacteroidales, and proposal of Thalassofilacea fam. nov.</title>
        <authorList>
            <person name="Kochetkova T.V."/>
            <person name="Podosokorskaya O.A."/>
            <person name="Novikov A."/>
            <person name="Elcheninov A.G."/>
            <person name="Toshchakov S.V."/>
            <person name="Kublanov I.V."/>
        </authorList>
    </citation>
    <scope>NUCLEOTIDE SEQUENCE [LARGE SCALE GENOMIC DNA]</scope>
    <source>
        <strain evidence="7 8">38-H</strain>
    </source>
</reference>
<dbReference type="PROSITE" id="PS00648">
    <property type="entry name" value="RIBONUCLEASE_P"/>
    <property type="match status" value="1"/>
</dbReference>
<evidence type="ECO:0000256" key="5">
    <source>
        <dbReference type="ARBA" id="ARBA00022801"/>
    </source>
</evidence>
<keyword evidence="4" id="KW-0255">Endonuclease</keyword>
<dbReference type="InterPro" id="IPR000100">
    <property type="entry name" value="RNase_P"/>
</dbReference>
<evidence type="ECO:0000256" key="2">
    <source>
        <dbReference type="ARBA" id="ARBA00022694"/>
    </source>
</evidence>
<dbReference type="InterPro" id="IPR014721">
    <property type="entry name" value="Ribsml_uS5_D2-typ_fold_subgr"/>
</dbReference>
<organism evidence="7 8">
    <name type="scientific">Tenuifilum thalassicum</name>
    <dbReference type="NCBI Taxonomy" id="2590900"/>
    <lineage>
        <taxon>Bacteria</taxon>
        <taxon>Pseudomonadati</taxon>
        <taxon>Bacteroidota</taxon>
        <taxon>Bacteroidia</taxon>
        <taxon>Bacteroidales</taxon>
        <taxon>Tenuifilaceae</taxon>
        <taxon>Tenuifilum</taxon>
    </lineage>
</organism>